<dbReference type="AlphaFoldDB" id="A0A0A0LPJ5"/>
<keyword evidence="1" id="KW-0812">Transmembrane</keyword>
<dbReference type="Gramene" id="KGN62934">
    <property type="protein sequence ID" value="KGN62934"/>
    <property type="gene ID" value="Csa_2G380630"/>
</dbReference>
<dbReference type="Pfam" id="PF03140">
    <property type="entry name" value="DUF247"/>
    <property type="match status" value="1"/>
</dbReference>
<dbReference type="Proteomes" id="UP000029981">
    <property type="component" value="Chromosome 2"/>
</dbReference>
<organism evidence="2 3">
    <name type="scientific">Cucumis sativus</name>
    <name type="common">Cucumber</name>
    <dbReference type="NCBI Taxonomy" id="3659"/>
    <lineage>
        <taxon>Eukaryota</taxon>
        <taxon>Viridiplantae</taxon>
        <taxon>Streptophyta</taxon>
        <taxon>Embryophyta</taxon>
        <taxon>Tracheophyta</taxon>
        <taxon>Spermatophyta</taxon>
        <taxon>Magnoliopsida</taxon>
        <taxon>eudicotyledons</taxon>
        <taxon>Gunneridae</taxon>
        <taxon>Pentapetalae</taxon>
        <taxon>rosids</taxon>
        <taxon>fabids</taxon>
        <taxon>Cucurbitales</taxon>
        <taxon>Cucurbitaceae</taxon>
        <taxon>Benincaseae</taxon>
        <taxon>Cucumis</taxon>
    </lineage>
</organism>
<keyword evidence="1" id="KW-1133">Transmembrane helix</keyword>
<reference evidence="2 3" key="3">
    <citation type="journal article" date="2010" name="BMC Genomics">
        <title>Transcriptome sequencing and comparative analysis of cucumber flowers with different sex types.</title>
        <authorList>
            <person name="Guo S."/>
            <person name="Zheng Y."/>
            <person name="Joung J.G."/>
            <person name="Liu S."/>
            <person name="Zhang Z."/>
            <person name="Crasta O.R."/>
            <person name="Sobral B.W."/>
            <person name="Xu Y."/>
            <person name="Huang S."/>
            <person name="Fei Z."/>
        </authorList>
    </citation>
    <scope>NUCLEOTIDE SEQUENCE [LARGE SCALE GENOMIC DNA]</scope>
    <source>
        <strain evidence="3">cv. 9930</strain>
    </source>
</reference>
<dbReference type="PANTHER" id="PTHR31170:SF25">
    <property type="entry name" value="BNAA09G04570D PROTEIN"/>
    <property type="match status" value="1"/>
</dbReference>
<feature type="transmembrane region" description="Helical" evidence="1">
    <location>
        <begin position="6"/>
        <end position="25"/>
    </location>
</feature>
<dbReference type="OMA" id="EVHTSAN"/>
<feature type="transmembrane region" description="Helical" evidence="1">
    <location>
        <begin position="366"/>
        <end position="390"/>
    </location>
</feature>
<evidence type="ECO:0000313" key="2">
    <source>
        <dbReference type="EMBL" id="KGN62934.1"/>
    </source>
</evidence>
<keyword evidence="1" id="KW-0472">Membrane</keyword>
<evidence type="ECO:0000256" key="1">
    <source>
        <dbReference type="SAM" id="Phobius"/>
    </source>
</evidence>
<dbReference type="STRING" id="3659.A0A0A0LPJ5"/>
<gene>
    <name evidence="2" type="ORF">Csa_2G380630</name>
</gene>
<reference evidence="2 3" key="1">
    <citation type="journal article" date="2009" name="Nat. Genet.">
        <title>The genome of the cucumber, Cucumis sativus L.</title>
        <authorList>
            <person name="Huang S."/>
            <person name="Li R."/>
            <person name="Zhang Z."/>
            <person name="Li L."/>
            <person name="Gu X."/>
            <person name="Fan W."/>
            <person name="Lucas W.J."/>
            <person name="Wang X."/>
            <person name="Xie B."/>
            <person name="Ni P."/>
            <person name="Ren Y."/>
            <person name="Zhu H."/>
            <person name="Li J."/>
            <person name="Lin K."/>
            <person name="Jin W."/>
            <person name="Fei Z."/>
            <person name="Li G."/>
            <person name="Staub J."/>
            <person name="Kilian A."/>
            <person name="van der Vossen E.A."/>
            <person name="Wu Y."/>
            <person name="Guo J."/>
            <person name="He J."/>
            <person name="Jia Z."/>
            <person name="Ren Y."/>
            <person name="Tian G."/>
            <person name="Lu Y."/>
            <person name="Ruan J."/>
            <person name="Qian W."/>
            <person name="Wang M."/>
            <person name="Huang Q."/>
            <person name="Li B."/>
            <person name="Xuan Z."/>
            <person name="Cao J."/>
            <person name="Asan"/>
            <person name="Wu Z."/>
            <person name="Zhang J."/>
            <person name="Cai Q."/>
            <person name="Bai Y."/>
            <person name="Zhao B."/>
            <person name="Han Y."/>
            <person name="Li Y."/>
            <person name="Li X."/>
            <person name="Wang S."/>
            <person name="Shi Q."/>
            <person name="Liu S."/>
            <person name="Cho W.K."/>
            <person name="Kim J.Y."/>
            <person name="Xu Y."/>
            <person name="Heller-Uszynska K."/>
            <person name="Miao H."/>
            <person name="Cheng Z."/>
            <person name="Zhang S."/>
            <person name="Wu J."/>
            <person name="Yang Y."/>
            <person name="Kang H."/>
            <person name="Li M."/>
            <person name="Liang H."/>
            <person name="Ren X."/>
            <person name="Shi Z."/>
            <person name="Wen M."/>
            <person name="Jian M."/>
            <person name="Yang H."/>
            <person name="Zhang G."/>
            <person name="Yang Z."/>
            <person name="Chen R."/>
            <person name="Liu S."/>
            <person name="Li J."/>
            <person name="Ma L."/>
            <person name="Liu H."/>
            <person name="Zhou Y."/>
            <person name="Zhao J."/>
            <person name="Fang X."/>
            <person name="Li G."/>
            <person name="Fang L."/>
            <person name="Li Y."/>
            <person name="Liu D."/>
            <person name="Zheng H."/>
            <person name="Zhang Y."/>
            <person name="Qin N."/>
            <person name="Li Z."/>
            <person name="Yang G."/>
            <person name="Yang S."/>
            <person name="Bolund L."/>
            <person name="Kristiansen K."/>
            <person name="Zheng H."/>
            <person name="Li S."/>
            <person name="Zhang X."/>
            <person name="Yang H."/>
            <person name="Wang J."/>
            <person name="Sun R."/>
            <person name="Zhang B."/>
            <person name="Jiang S."/>
            <person name="Wang J."/>
            <person name="Du Y."/>
            <person name="Li S."/>
        </authorList>
    </citation>
    <scope>NUCLEOTIDE SEQUENCE [LARGE SCALE GENOMIC DNA]</scope>
    <source>
        <strain evidence="3">cv. 9930</strain>
    </source>
</reference>
<dbReference type="PANTHER" id="PTHR31170">
    <property type="entry name" value="BNAC04G53230D PROTEIN"/>
    <property type="match status" value="1"/>
</dbReference>
<reference evidence="2 3" key="4">
    <citation type="journal article" date="2011" name="BMC Genomics">
        <title>RNA-Seq improves annotation of protein-coding genes in the cucumber genome.</title>
        <authorList>
            <person name="Li Z."/>
            <person name="Zhang Z."/>
            <person name="Yan P."/>
            <person name="Huang S."/>
            <person name="Fei Z."/>
            <person name="Lin K."/>
        </authorList>
    </citation>
    <scope>NUCLEOTIDE SEQUENCE [LARGE SCALE GENOMIC DNA]</scope>
    <source>
        <strain evidence="3">cv. 9930</strain>
    </source>
</reference>
<name>A0A0A0LPJ5_CUCSA</name>
<proteinExistence type="predicted"/>
<protein>
    <submittedName>
        <fullName evidence="2">Uncharacterized protein</fullName>
    </submittedName>
</protein>
<dbReference type="InterPro" id="IPR004158">
    <property type="entry name" value="DUF247_pln"/>
</dbReference>
<accession>A0A0A0LPJ5</accession>
<sequence>MEEKTFVLMMLVDACFILEFFILLIDPLGHGRNLFGVDHFFQIQDIVDFSFYQGKFFQILVDLIKLENQVPFFLLQNLFDLIPKRAIPTGENEVGLISLIDITSMILKGFVFVRKYKINDLDHKKPKHLLDFLGSYFFPLASNDDPTQNKQYVITTISDKKDNNLLRFIRLLFTAHWQKKNNDLFNVSAMCYSSNKKTTTNEENSEHHFRLSPPSMTELCEAGVIVKAVKNEDTCFMNISFENGVLKIPCLEIDCTFEIVIRNVIAFDQYPAGNKNAYAIHYVLFLDDLINTEQDAHLLANVGVIINTLGGSDKDITEMFNNLSKYVTFPVCSHFDDISKDLRKHCNKRWNKAIASLKHNYFNTPWAIISFLAATILIFLTILQTIFSAISTFPN</sequence>
<keyword evidence="3" id="KW-1185">Reference proteome</keyword>
<reference evidence="2 3" key="2">
    <citation type="journal article" date="2009" name="PLoS ONE">
        <title>An integrated genetic and cytogenetic map of the cucumber genome.</title>
        <authorList>
            <person name="Ren Y."/>
            <person name="Zhang Z."/>
            <person name="Liu J."/>
            <person name="Staub J.E."/>
            <person name="Han Y."/>
            <person name="Cheng Z."/>
            <person name="Li X."/>
            <person name="Lu J."/>
            <person name="Miao H."/>
            <person name="Kang H."/>
            <person name="Xie B."/>
            <person name="Gu X."/>
            <person name="Wang X."/>
            <person name="Du Y."/>
            <person name="Jin W."/>
            <person name="Huang S."/>
        </authorList>
    </citation>
    <scope>NUCLEOTIDE SEQUENCE [LARGE SCALE GENOMIC DNA]</scope>
    <source>
        <strain evidence="3">cv. 9930</strain>
    </source>
</reference>
<dbReference type="EMBL" id="CM002923">
    <property type="protein sequence ID" value="KGN62934.1"/>
    <property type="molecule type" value="Genomic_DNA"/>
</dbReference>
<evidence type="ECO:0000313" key="3">
    <source>
        <dbReference type="Proteomes" id="UP000029981"/>
    </source>
</evidence>